<evidence type="ECO:0000313" key="12">
    <source>
        <dbReference type="Proteomes" id="UP000322234"/>
    </source>
</evidence>
<comment type="catalytic activity">
    <reaction evidence="9">
        <text>Ca(2+)(in) = Ca(2+)(out)</text>
        <dbReference type="Rhea" id="RHEA:29671"/>
        <dbReference type="ChEBI" id="CHEBI:29108"/>
    </reaction>
</comment>
<reference evidence="11" key="1">
    <citation type="submission" date="2019-10" db="EMBL/GenBank/DDBJ databases">
        <title>The sequence and de novo assembly of the wild yak genome.</title>
        <authorList>
            <person name="Liu Y."/>
        </authorList>
    </citation>
    <scope>NUCLEOTIDE SEQUENCE [LARGE SCALE GENOMIC DNA]</scope>
    <source>
        <strain evidence="11">WY2019</strain>
    </source>
</reference>
<comment type="caution">
    <text evidence="11">The sequence shown here is derived from an EMBL/GenBank/DDBJ whole genome shotgun (WGS) entry which is preliminary data.</text>
</comment>
<proteinExistence type="predicted"/>
<dbReference type="PRINTS" id="PR01635">
    <property type="entry name" value="LVDCCALPHA1C"/>
</dbReference>
<evidence type="ECO:0000313" key="11">
    <source>
        <dbReference type="EMBL" id="MXQ92496.1"/>
    </source>
</evidence>
<evidence type="ECO:0008006" key="13">
    <source>
        <dbReference type="Google" id="ProtNLM"/>
    </source>
</evidence>
<keyword evidence="6" id="KW-1015">Disulfide bond</keyword>
<keyword evidence="2" id="KW-0597">Phosphoprotein</keyword>
<dbReference type="InterPro" id="IPR005451">
    <property type="entry name" value="VDCC_L_a1csu"/>
</dbReference>
<evidence type="ECO:0000256" key="2">
    <source>
        <dbReference type="ARBA" id="ARBA00022553"/>
    </source>
</evidence>
<keyword evidence="1" id="KW-0813">Transport</keyword>
<feature type="region of interest" description="Disordered" evidence="10">
    <location>
        <begin position="205"/>
        <end position="230"/>
    </location>
</feature>
<dbReference type="Proteomes" id="UP000322234">
    <property type="component" value="Unassembled WGS sequence"/>
</dbReference>
<keyword evidence="12" id="KW-1185">Reference proteome</keyword>
<dbReference type="GO" id="GO:0008331">
    <property type="term" value="F:high voltage-gated calcium channel activity"/>
    <property type="evidence" value="ECO:0007669"/>
    <property type="project" value="TreeGrafter"/>
</dbReference>
<organism evidence="11 12">
    <name type="scientific">Bos mutus</name>
    <name type="common">wild yak</name>
    <dbReference type="NCBI Taxonomy" id="72004"/>
    <lineage>
        <taxon>Eukaryota</taxon>
        <taxon>Metazoa</taxon>
        <taxon>Chordata</taxon>
        <taxon>Craniata</taxon>
        <taxon>Vertebrata</taxon>
        <taxon>Euteleostomi</taxon>
        <taxon>Mammalia</taxon>
        <taxon>Eutheria</taxon>
        <taxon>Laurasiatheria</taxon>
        <taxon>Artiodactyla</taxon>
        <taxon>Ruminantia</taxon>
        <taxon>Pecora</taxon>
        <taxon>Bovidae</taxon>
        <taxon>Bovinae</taxon>
        <taxon>Bos</taxon>
    </lineage>
</organism>
<evidence type="ECO:0000256" key="5">
    <source>
        <dbReference type="ARBA" id="ARBA00023065"/>
    </source>
</evidence>
<evidence type="ECO:0000256" key="3">
    <source>
        <dbReference type="ARBA" id="ARBA00022737"/>
    </source>
</evidence>
<evidence type="ECO:0000256" key="9">
    <source>
        <dbReference type="ARBA" id="ARBA00036634"/>
    </source>
</evidence>
<protein>
    <recommendedName>
        <fullName evidence="13">Voltage-dependent L-type calcium channel subunit alpha-1C</fullName>
    </recommendedName>
</protein>
<keyword evidence="3" id="KW-0677">Repeat</keyword>
<dbReference type="PANTHER" id="PTHR45628">
    <property type="entry name" value="VOLTAGE-DEPENDENT CALCIUM CHANNEL TYPE A SUBUNIT ALPHA-1"/>
    <property type="match status" value="1"/>
</dbReference>
<dbReference type="GO" id="GO:0005891">
    <property type="term" value="C:voltage-gated calcium channel complex"/>
    <property type="evidence" value="ECO:0007669"/>
    <property type="project" value="InterPro"/>
</dbReference>
<dbReference type="AlphaFoldDB" id="A0A6B0RX94"/>
<dbReference type="InterPro" id="IPR050599">
    <property type="entry name" value="VDCC_alpha-1_subunit"/>
</dbReference>
<evidence type="ECO:0000256" key="1">
    <source>
        <dbReference type="ARBA" id="ARBA00022448"/>
    </source>
</evidence>
<sequence length="492" mass="53291">MDLPWLPEDGEKGPPLRKESAPWIPAGVAEIIKRRSHFSLLVLELLLLQCFVIHPWTLVCLALVTMVLSQEVQVLWERFSVNKVTEAPVALKSAHPDQAFRLPLGSEGPWSRRLGAQDAPTLASLGDGCLLRLAAPYVLSSIIRGLRDGPSYGSPRPAHANMNANAAAGLAPEHIPTPGAALSWQAAIDAARQAKLMGSAGNATISTVSSTQRKRQQYGKPKKQGSTTATRPPRALLCLTLKNPIRRACISIVEWKPFEIIILLTIFANCVALAIYIPFPEDDSNATNSNLKASGIRAALGEEEWPEGQGQRLVSAESSSASQGLLSAKNPLEYQQADIWGVERQKRGEQLGVSYHFKDRGAPAVSCAQSRCPWAPGSLRERIQAPIFPDSSSGPAAPLGLTSVLSRMEKRLWVQVQGAALELVFSFWHTTDVETARALGGAPERLPLEAVRLRASSPALRSGLLVPSSSRVPVPQCPDLQMRTVIVFTWGH</sequence>
<dbReference type="GO" id="GO:0098703">
    <property type="term" value="P:calcium ion import across plasma membrane"/>
    <property type="evidence" value="ECO:0007669"/>
    <property type="project" value="TreeGrafter"/>
</dbReference>
<keyword evidence="8" id="KW-0407">Ion channel</keyword>
<evidence type="ECO:0000256" key="4">
    <source>
        <dbReference type="ARBA" id="ARBA00022882"/>
    </source>
</evidence>
<dbReference type="EMBL" id="VBQZ03000083">
    <property type="protein sequence ID" value="MXQ92496.1"/>
    <property type="molecule type" value="Genomic_DNA"/>
</dbReference>
<keyword evidence="4" id="KW-0851">Voltage-gated channel</keyword>
<accession>A0A6B0RX94</accession>
<keyword evidence="7" id="KW-0325">Glycoprotein</keyword>
<dbReference type="PANTHER" id="PTHR45628:SF10">
    <property type="entry name" value="VOLTAGE-DEPENDENT L-TYPE CALCIUM CHANNEL SUBUNIT ALPHA-1C"/>
    <property type="match status" value="1"/>
</dbReference>
<evidence type="ECO:0000256" key="10">
    <source>
        <dbReference type="SAM" id="MobiDB-lite"/>
    </source>
</evidence>
<evidence type="ECO:0000256" key="7">
    <source>
        <dbReference type="ARBA" id="ARBA00023180"/>
    </source>
</evidence>
<evidence type="ECO:0000256" key="8">
    <source>
        <dbReference type="ARBA" id="ARBA00023303"/>
    </source>
</evidence>
<feature type="compositionally biased region" description="Basic residues" evidence="10">
    <location>
        <begin position="212"/>
        <end position="223"/>
    </location>
</feature>
<gene>
    <name evidence="11" type="ORF">E5288_WYG001057</name>
</gene>
<keyword evidence="5" id="KW-0406">Ion transport</keyword>
<evidence type="ECO:0000256" key="6">
    <source>
        <dbReference type="ARBA" id="ARBA00023157"/>
    </source>
</evidence>
<name>A0A6B0RX94_9CETA</name>